<feature type="compositionally biased region" description="Polar residues" evidence="1">
    <location>
        <begin position="367"/>
        <end position="385"/>
    </location>
</feature>
<feature type="region of interest" description="Disordered" evidence="1">
    <location>
        <begin position="241"/>
        <end position="530"/>
    </location>
</feature>
<dbReference type="Gene3D" id="2.30.29.30">
    <property type="entry name" value="Pleckstrin-homology domain (PH domain)/Phosphotyrosine-binding domain (PTB)"/>
    <property type="match status" value="1"/>
</dbReference>
<dbReference type="Proteomes" id="UP000813444">
    <property type="component" value="Unassembled WGS sequence"/>
</dbReference>
<protein>
    <recommendedName>
        <fullName evidence="4">PH domain-containing protein</fullName>
    </recommendedName>
</protein>
<dbReference type="InterPro" id="IPR011993">
    <property type="entry name" value="PH-like_dom_sf"/>
</dbReference>
<keyword evidence="3" id="KW-1185">Reference proteome</keyword>
<dbReference type="PANTHER" id="PTHR38700">
    <property type="entry name" value="YALI0E22418P"/>
    <property type="match status" value="1"/>
</dbReference>
<evidence type="ECO:0008006" key="4">
    <source>
        <dbReference type="Google" id="ProtNLM"/>
    </source>
</evidence>
<comment type="caution">
    <text evidence="2">The sequence shown here is derived from an EMBL/GenBank/DDBJ whole genome shotgun (WGS) entry which is preliminary data.</text>
</comment>
<dbReference type="OrthoDB" id="43122at2759"/>
<name>A0A8K0WSG1_9HYPO</name>
<dbReference type="AlphaFoldDB" id="A0A8K0WSG1"/>
<feature type="region of interest" description="Disordered" evidence="1">
    <location>
        <begin position="183"/>
        <end position="213"/>
    </location>
</feature>
<reference evidence="2" key="1">
    <citation type="journal article" date="2021" name="Nat. Commun.">
        <title>Genetic determinants of endophytism in the Arabidopsis root mycobiome.</title>
        <authorList>
            <person name="Mesny F."/>
            <person name="Miyauchi S."/>
            <person name="Thiergart T."/>
            <person name="Pickel B."/>
            <person name="Atanasova L."/>
            <person name="Karlsson M."/>
            <person name="Huettel B."/>
            <person name="Barry K.W."/>
            <person name="Haridas S."/>
            <person name="Chen C."/>
            <person name="Bauer D."/>
            <person name="Andreopoulos W."/>
            <person name="Pangilinan J."/>
            <person name="LaButti K."/>
            <person name="Riley R."/>
            <person name="Lipzen A."/>
            <person name="Clum A."/>
            <person name="Drula E."/>
            <person name="Henrissat B."/>
            <person name="Kohler A."/>
            <person name="Grigoriev I.V."/>
            <person name="Martin F.M."/>
            <person name="Hacquard S."/>
        </authorList>
    </citation>
    <scope>NUCLEOTIDE SEQUENCE</scope>
    <source>
        <strain evidence="2">MPI-CAGE-CH-0235</strain>
    </source>
</reference>
<feature type="compositionally biased region" description="Polar residues" evidence="1">
    <location>
        <begin position="454"/>
        <end position="463"/>
    </location>
</feature>
<evidence type="ECO:0000313" key="2">
    <source>
        <dbReference type="EMBL" id="KAH7318477.1"/>
    </source>
</evidence>
<evidence type="ECO:0000256" key="1">
    <source>
        <dbReference type="SAM" id="MobiDB-lite"/>
    </source>
</evidence>
<organism evidence="2 3">
    <name type="scientific">Stachybotrys elegans</name>
    <dbReference type="NCBI Taxonomy" id="80388"/>
    <lineage>
        <taxon>Eukaryota</taxon>
        <taxon>Fungi</taxon>
        <taxon>Dikarya</taxon>
        <taxon>Ascomycota</taxon>
        <taxon>Pezizomycotina</taxon>
        <taxon>Sordariomycetes</taxon>
        <taxon>Hypocreomycetidae</taxon>
        <taxon>Hypocreales</taxon>
        <taxon>Stachybotryaceae</taxon>
        <taxon>Stachybotrys</taxon>
    </lineage>
</organism>
<gene>
    <name evidence="2" type="ORF">B0I35DRAFT_432163</name>
</gene>
<proteinExistence type="predicted"/>
<feature type="compositionally biased region" description="Basic and acidic residues" evidence="1">
    <location>
        <begin position="241"/>
        <end position="256"/>
    </location>
</feature>
<feature type="compositionally biased region" description="Polar residues" evidence="1">
    <location>
        <begin position="185"/>
        <end position="209"/>
    </location>
</feature>
<accession>A0A8K0WSG1</accession>
<feature type="compositionally biased region" description="Basic residues" evidence="1">
    <location>
        <begin position="476"/>
        <end position="485"/>
    </location>
</feature>
<sequence length="530" mass="58774">MGLERRLRRYEHIRDVMNSWDRDAQNSLMVVSLEADDDGQDLDISSVPRSQEPPRGFSFQLSCSSRRGKWDKRWVNLLDSGQIFVAKKPDAKPTDKDSTALCHLSDFDIYIPKESETRRRIRAPHKYCYAVKSQQKSIVFPDGENFVHFFSTDDSEVAHHFFALIHGWRSWYLANKLGQFEKKSSSTTAMPTRSATQKTTRRPTVTDNSYKLPLSTDDTPYTIGAFEPFLDLDRFNKPLEEFGKDLEPNAKSERTLSKRGHNPKAPQVKQQTKRPPVVDTSFSVSGLLGSAYEKRKQSIEASESTVTKDKEEGPFTGGSSLLNTVAITSPDTMTPAESKTWFPSAEEHSARNRSRTNASTNPPPAVRSQSTRSARTPRRPQTSDGPQARKDRQTTLVNLTNSFPQPPQWRDKGQSHSAKAPAGAPLINFATGGTMPGQFPVNGGPPRGFMRSPSGRSASSTYDDPSAPAAQAGSRSRSRSVTARHRALEDAPPVPPLPVRSLTRDALLQSGGGAVSRGRHMPEPLVSRAR</sequence>
<evidence type="ECO:0000313" key="3">
    <source>
        <dbReference type="Proteomes" id="UP000813444"/>
    </source>
</evidence>
<dbReference type="PANTHER" id="PTHR38700:SF1">
    <property type="entry name" value="PH DOMAIN-CONTAINING PROTEIN"/>
    <property type="match status" value="1"/>
</dbReference>
<feature type="compositionally biased region" description="Polar residues" evidence="1">
    <location>
        <begin position="317"/>
        <end position="337"/>
    </location>
</feature>
<dbReference type="EMBL" id="JAGPNK010000007">
    <property type="protein sequence ID" value="KAH7318477.1"/>
    <property type="molecule type" value="Genomic_DNA"/>
</dbReference>
<feature type="compositionally biased region" description="Polar residues" evidence="1">
    <location>
        <begin position="394"/>
        <end position="403"/>
    </location>
</feature>